<keyword evidence="4" id="KW-0560">Oxidoreductase</keyword>
<evidence type="ECO:0000313" key="6">
    <source>
        <dbReference type="EMBL" id="GGB16431.1"/>
    </source>
</evidence>
<evidence type="ECO:0000313" key="7">
    <source>
        <dbReference type="Proteomes" id="UP000607559"/>
    </source>
</evidence>
<keyword evidence="2" id="KW-0285">Flavoprotein</keyword>
<dbReference type="InterPro" id="IPR016166">
    <property type="entry name" value="FAD-bd_PCMH"/>
</dbReference>
<dbReference type="InterPro" id="IPR006094">
    <property type="entry name" value="Oxid_FAD_bind_N"/>
</dbReference>
<keyword evidence="3" id="KW-0274">FAD</keyword>
<dbReference type="Gene3D" id="1.10.45.10">
    <property type="entry name" value="Vanillyl-alcohol Oxidase, Chain A, domain 4"/>
    <property type="match status" value="1"/>
</dbReference>
<dbReference type="PANTHER" id="PTHR42934:SF2">
    <property type="entry name" value="GLYCOLATE OXIDASE SUBUNIT GLCD"/>
    <property type="match status" value="1"/>
</dbReference>
<comment type="caution">
    <text evidence="6">The sequence shown here is derived from an EMBL/GenBank/DDBJ whole genome shotgun (WGS) entry which is preliminary data.</text>
</comment>
<dbReference type="GO" id="GO:0016491">
    <property type="term" value="F:oxidoreductase activity"/>
    <property type="evidence" value="ECO:0007669"/>
    <property type="project" value="UniProtKB-KW"/>
</dbReference>
<dbReference type="InterPro" id="IPR016169">
    <property type="entry name" value="FAD-bd_PCMH_sub2"/>
</dbReference>
<dbReference type="InterPro" id="IPR016167">
    <property type="entry name" value="FAD-bd_PCMH_sub1"/>
</dbReference>
<dbReference type="Gene3D" id="3.30.465.10">
    <property type="match status" value="1"/>
</dbReference>
<dbReference type="PROSITE" id="PS51387">
    <property type="entry name" value="FAD_PCMH"/>
    <property type="match status" value="1"/>
</dbReference>
<dbReference type="Proteomes" id="UP000607559">
    <property type="component" value="Unassembled WGS sequence"/>
</dbReference>
<dbReference type="AlphaFoldDB" id="A0A8J2UGZ4"/>
<dbReference type="Pfam" id="PF02913">
    <property type="entry name" value="FAD-oxidase_C"/>
    <property type="match status" value="1"/>
</dbReference>
<sequence>MPRDGRRQNSIIFAEIKQMGIVDPSLADAFSKIVGAANVVTEAEPLQRYAHDETEELVFLPDIVLKPRTAAEISAIMRLCNEHRIPVTPRGAGTGLSGGALPHLGGVVISTERMNSILEIDERNGQVMTEPGVITEVLQDAVKEKGLFYPPDPSSRGSCFIGGNIAENSGGPKAVKYGVVKDYVLNLELVLPTGDIIWTGANVLKNSTGYNLTQLVVGSEGTLGIVTKIVLRLIPLPRLDRLLLAPFRSLEKAGEAVAAIFRAGFTPSGLELVEVDALRITARYLDSTLPVPEDIEAQLIIEVDGNDPEVLMKDIEAIAVLLSDLGAGEDMLLAEDAAQKAELWKVRRRVAEAVKAAGYTIEEDTVVPRAALPALIRGVKELGKQYGFQAVCYGHAGDGNLHIRIKKAGSTNSQDDPLIVESLRALFRLVKELGGTISGEHGIGLVQKGYLDIVFTDVQLELMRGIKAVFDPNGILNAGKIFDKTNQ</sequence>
<evidence type="ECO:0000256" key="4">
    <source>
        <dbReference type="ARBA" id="ARBA00023002"/>
    </source>
</evidence>
<organism evidence="6 7">
    <name type="scientific">Puia dinghuensis</name>
    <dbReference type="NCBI Taxonomy" id="1792502"/>
    <lineage>
        <taxon>Bacteria</taxon>
        <taxon>Pseudomonadati</taxon>
        <taxon>Bacteroidota</taxon>
        <taxon>Chitinophagia</taxon>
        <taxon>Chitinophagales</taxon>
        <taxon>Chitinophagaceae</taxon>
        <taxon>Puia</taxon>
    </lineage>
</organism>
<dbReference type="Gene3D" id="3.30.70.2190">
    <property type="match status" value="1"/>
</dbReference>
<dbReference type="InterPro" id="IPR016164">
    <property type="entry name" value="FAD-linked_Oxase-like_C"/>
</dbReference>
<evidence type="ECO:0000256" key="3">
    <source>
        <dbReference type="ARBA" id="ARBA00022827"/>
    </source>
</evidence>
<evidence type="ECO:0000256" key="2">
    <source>
        <dbReference type="ARBA" id="ARBA00022630"/>
    </source>
</evidence>
<dbReference type="InterPro" id="IPR036318">
    <property type="entry name" value="FAD-bd_PCMH-like_sf"/>
</dbReference>
<feature type="domain" description="FAD-binding PCMH-type" evidence="5">
    <location>
        <begin position="57"/>
        <end position="236"/>
    </location>
</feature>
<dbReference type="EMBL" id="BMJC01000005">
    <property type="protein sequence ID" value="GGB16431.1"/>
    <property type="molecule type" value="Genomic_DNA"/>
</dbReference>
<dbReference type="PANTHER" id="PTHR42934">
    <property type="entry name" value="GLYCOLATE OXIDASE SUBUNIT GLCD"/>
    <property type="match status" value="1"/>
</dbReference>
<evidence type="ECO:0000256" key="1">
    <source>
        <dbReference type="ARBA" id="ARBA00001974"/>
    </source>
</evidence>
<dbReference type="Pfam" id="PF01565">
    <property type="entry name" value="FAD_binding_4"/>
    <property type="match status" value="1"/>
</dbReference>
<dbReference type="SUPFAM" id="SSF55103">
    <property type="entry name" value="FAD-linked oxidases, C-terminal domain"/>
    <property type="match status" value="1"/>
</dbReference>
<reference evidence="6" key="1">
    <citation type="journal article" date="2014" name="Int. J. Syst. Evol. Microbiol.">
        <title>Complete genome sequence of Corynebacterium casei LMG S-19264T (=DSM 44701T), isolated from a smear-ripened cheese.</title>
        <authorList>
            <consortium name="US DOE Joint Genome Institute (JGI-PGF)"/>
            <person name="Walter F."/>
            <person name="Albersmeier A."/>
            <person name="Kalinowski J."/>
            <person name="Ruckert C."/>
        </authorList>
    </citation>
    <scope>NUCLEOTIDE SEQUENCE</scope>
    <source>
        <strain evidence="6">CGMCC 1.15448</strain>
    </source>
</reference>
<dbReference type="Gene3D" id="3.30.70.2740">
    <property type="match status" value="1"/>
</dbReference>
<keyword evidence="7" id="KW-1185">Reference proteome</keyword>
<dbReference type="SUPFAM" id="SSF56176">
    <property type="entry name" value="FAD-binding/transporter-associated domain-like"/>
    <property type="match status" value="1"/>
</dbReference>
<dbReference type="GO" id="GO:0071949">
    <property type="term" value="F:FAD binding"/>
    <property type="evidence" value="ECO:0007669"/>
    <property type="project" value="InterPro"/>
</dbReference>
<proteinExistence type="predicted"/>
<name>A0A8J2UGZ4_9BACT</name>
<protein>
    <submittedName>
        <fullName evidence="6">Dehydrogenase</fullName>
    </submittedName>
</protein>
<dbReference type="InterPro" id="IPR051914">
    <property type="entry name" value="FAD-linked_OxidoTrans_Type4"/>
</dbReference>
<comment type="cofactor">
    <cofactor evidence="1">
        <name>FAD</name>
        <dbReference type="ChEBI" id="CHEBI:57692"/>
    </cofactor>
</comment>
<evidence type="ECO:0000259" key="5">
    <source>
        <dbReference type="PROSITE" id="PS51387"/>
    </source>
</evidence>
<dbReference type="InterPro" id="IPR004113">
    <property type="entry name" value="FAD-bd_oxidored_4_C"/>
</dbReference>
<gene>
    <name evidence="6" type="primary">glcD</name>
    <name evidence="6" type="ORF">GCM10011511_45320</name>
</gene>
<reference evidence="6" key="2">
    <citation type="submission" date="2020-09" db="EMBL/GenBank/DDBJ databases">
        <authorList>
            <person name="Sun Q."/>
            <person name="Zhou Y."/>
        </authorList>
    </citation>
    <scope>NUCLEOTIDE SEQUENCE</scope>
    <source>
        <strain evidence="6">CGMCC 1.15448</strain>
    </source>
</reference>
<dbReference type="Gene3D" id="3.30.43.10">
    <property type="entry name" value="Uridine Diphospho-n-acetylenolpyruvylglucosamine Reductase, domain 2"/>
    <property type="match status" value="1"/>
</dbReference>
<accession>A0A8J2UGZ4</accession>
<dbReference type="InterPro" id="IPR016171">
    <property type="entry name" value="Vanillyl_alc_oxidase_C-sub2"/>
</dbReference>
<dbReference type="FunFam" id="1.10.45.10:FF:000001">
    <property type="entry name" value="D-lactate dehydrogenase mitochondrial"/>
    <property type="match status" value="1"/>
</dbReference>